<dbReference type="SUPFAM" id="SSF103473">
    <property type="entry name" value="MFS general substrate transporter"/>
    <property type="match status" value="1"/>
</dbReference>
<feature type="transmembrane region" description="Helical" evidence="6">
    <location>
        <begin position="108"/>
        <end position="130"/>
    </location>
</feature>
<dbReference type="InterPro" id="IPR050814">
    <property type="entry name" value="Myo-inositol_Transporter"/>
</dbReference>
<dbReference type="Gene3D" id="1.20.1250.20">
    <property type="entry name" value="MFS general substrate transporter like domains"/>
    <property type="match status" value="1"/>
</dbReference>
<dbReference type="PANTHER" id="PTHR48020">
    <property type="entry name" value="PROTON MYO-INOSITOL COTRANSPORTER"/>
    <property type="match status" value="1"/>
</dbReference>
<dbReference type="Proteomes" id="UP000193467">
    <property type="component" value="Unassembled WGS sequence"/>
</dbReference>
<dbReference type="GO" id="GO:0022857">
    <property type="term" value="F:transmembrane transporter activity"/>
    <property type="evidence" value="ECO:0007669"/>
    <property type="project" value="InterPro"/>
</dbReference>
<evidence type="ECO:0008006" key="9">
    <source>
        <dbReference type="Google" id="ProtNLM"/>
    </source>
</evidence>
<keyword evidence="8" id="KW-1185">Reference proteome</keyword>
<evidence type="ECO:0000313" key="7">
    <source>
        <dbReference type="EMBL" id="ORY86658.1"/>
    </source>
</evidence>
<reference evidence="7 8" key="1">
    <citation type="submission" date="2016-07" db="EMBL/GenBank/DDBJ databases">
        <title>Pervasive Adenine N6-methylation of Active Genes in Fungi.</title>
        <authorList>
            <consortium name="DOE Joint Genome Institute"/>
            <person name="Mondo S.J."/>
            <person name="Dannebaum R.O."/>
            <person name="Kuo R.C."/>
            <person name="Labutti K."/>
            <person name="Haridas S."/>
            <person name="Kuo A."/>
            <person name="Salamov A."/>
            <person name="Ahrendt S.R."/>
            <person name="Lipzen A."/>
            <person name="Sullivan W."/>
            <person name="Andreopoulos W.B."/>
            <person name="Clum A."/>
            <person name="Lindquist E."/>
            <person name="Daum C."/>
            <person name="Ramamoorthy G.K."/>
            <person name="Gryganskyi A."/>
            <person name="Culley D."/>
            <person name="Magnuson J.K."/>
            <person name="James T.Y."/>
            <person name="O'Malley M.A."/>
            <person name="Stajich J.E."/>
            <person name="Spatafora J.W."/>
            <person name="Visel A."/>
            <person name="Grigoriev I.V."/>
        </authorList>
    </citation>
    <scope>NUCLEOTIDE SEQUENCE [LARGE SCALE GENOMIC DNA]</scope>
    <source>
        <strain evidence="7 8">62-1032</strain>
    </source>
</reference>
<dbReference type="AlphaFoldDB" id="A0A1Y2FRP9"/>
<evidence type="ECO:0000256" key="4">
    <source>
        <dbReference type="ARBA" id="ARBA00022989"/>
    </source>
</evidence>
<protein>
    <recommendedName>
        <fullName evidence="9">Major facilitator superfamily (MFS) profile domain-containing protein</fullName>
    </recommendedName>
</protein>
<dbReference type="InterPro" id="IPR005828">
    <property type="entry name" value="MFS_sugar_transport-like"/>
</dbReference>
<comment type="subcellular location">
    <subcellularLocation>
        <location evidence="1">Membrane</location>
    </subcellularLocation>
</comment>
<keyword evidence="2" id="KW-0813">Transport</keyword>
<dbReference type="OrthoDB" id="5290825at2759"/>
<feature type="transmembrane region" description="Helical" evidence="6">
    <location>
        <begin position="20"/>
        <end position="42"/>
    </location>
</feature>
<accession>A0A1Y2FRP9</accession>
<comment type="caution">
    <text evidence="7">The sequence shown here is derived from an EMBL/GenBank/DDBJ whole genome shotgun (WGS) entry which is preliminary data.</text>
</comment>
<evidence type="ECO:0000256" key="5">
    <source>
        <dbReference type="ARBA" id="ARBA00023136"/>
    </source>
</evidence>
<evidence type="ECO:0000256" key="2">
    <source>
        <dbReference type="ARBA" id="ARBA00022448"/>
    </source>
</evidence>
<name>A0A1Y2FRP9_9BASI</name>
<dbReference type="InParanoid" id="A0A1Y2FRP9"/>
<dbReference type="Pfam" id="PF00083">
    <property type="entry name" value="Sugar_tr"/>
    <property type="match status" value="1"/>
</dbReference>
<proteinExistence type="predicted"/>
<keyword evidence="5 6" id="KW-0472">Membrane</keyword>
<organism evidence="7 8">
    <name type="scientific">Leucosporidium creatinivorum</name>
    <dbReference type="NCBI Taxonomy" id="106004"/>
    <lineage>
        <taxon>Eukaryota</taxon>
        <taxon>Fungi</taxon>
        <taxon>Dikarya</taxon>
        <taxon>Basidiomycota</taxon>
        <taxon>Pucciniomycotina</taxon>
        <taxon>Microbotryomycetes</taxon>
        <taxon>Leucosporidiales</taxon>
        <taxon>Leucosporidium</taxon>
    </lineage>
</organism>
<dbReference type="EMBL" id="MCGR01000014">
    <property type="protein sequence ID" value="ORY86658.1"/>
    <property type="molecule type" value="Genomic_DNA"/>
</dbReference>
<sequence>MSYATALTWLFNVGFITGLNWRLMLGSAAFPAFFVMAQVYFCPESPRWLIGKGRYGKAYEPLCRLRHTKLQAARDLYRINALLEEEASISTGRSAIVEMFAVARNRRAALASGIVMFMLPPGYDTFILALTFPRLLDAFTPCQYT</sequence>
<evidence type="ECO:0000256" key="3">
    <source>
        <dbReference type="ARBA" id="ARBA00022692"/>
    </source>
</evidence>
<evidence type="ECO:0000256" key="1">
    <source>
        <dbReference type="ARBA" id="ARBA00004370"/>
    </source>
</evidence>
<dbReference type="PANTHER" id="PTHR48020:SF26">
    <property type="entry name" value="MYO-INOSITOL TRANSPORTER, PUTATIVE (AFU_ORTHOLOGUE AFUA_4G01560)-RELATED"/>
    <property type="match status" value="1"/>
</dbReference>
<evidence type="ECO:0000313" key="8">
    <source>
        <dbReference type="Proteomes" id="UP000193467"/>
    </source>
</evidence>
<dbReference type="GO" id="GO:0016020">
    <property type="term" value="C:membrane"/>
    <property type="evidence" value="ECO:0007669"/>
    <property type="project" value="UniProtKB-SubCell"/>
</dbReference>
<keyword evidence="4 6" id="KW-1133">Transmembrane helix</keyword>
<evidence type="ECO:0000256" key="6">
    <source>
        <dbReference type="SAM" id="Phobius"/>
    </source>
</evidence>
<dbReference type="InterPro" id="IPR036259">
    <property type="entry name" value="MFS_trans_sf"/>
</dbReference>
<gene>
    <name evidence="7" type="ORF">BCR35DRAFT_330549</name>
</gene>
<keyword evidence="3 6" id="KW-0812">Transmembrane</keyword>